<gene>
    <name evidence="2" type="ORF">HK439_23615</name>
</gene>
<organism evidence="2 3">
    <name type="scientific">Roseibium aggregatum</name>
    <dbReference type="NCBI Taxonomy" id="187304"/>
    <lineage>
        <taxon>Bacteria</taxon>
        <taxon>Pseudomonadati</taxon>
        <taxon>Pseudomonadota</taxon>
        <taxon>Alphaproteobacteria</taxon>
        <taxon>Hyphomicrobiales</taxon>
        <taxon>Stappiaceae</taxon>
        <taxon>Roseibium</taxon>
    </lineage>
</organism>
<accession>A0A926S7Z8</accession>
<dbReference type="Gene3D" id="1.10.238.10">
    <property type="entry name" value="EF-hand"/>
    <property type="match status" value="1"/>
</dbReference>
<dbReference type="InterPro" id="IPR002048">
    <property type="entry name" value="EF_hand_dom"/>
</dbReference>
<sequence length="109" mass="12206">MLARFVVLNFFLILFAGLAVLEASAKNLRASNSEVAAFLKADINKDRVLSKSEFRTFIRALADFGQSTAKKIRFFGVYGYAFSIVDKNKDGIVTPQEMRSADDDFRKGK</sequence>
<dbReference type="Proteomes" id="UP000598467">
    <property type="component" value="Unassembled WGS sequence"/>
</dbReference>
<dbReference type="PROSITE" id="PS50222">
    <property type="entry name" value="EF_HAND_2"/>
    <property type="match status" value="1"/>
</dbReference>
<evidence type="ECO:0000313" key="2">
    <source>
        <dbReference type="EMBL" id="MBD1549261.1"/>
    </source>
</evidence>
<proteinExistence type="predicted"/>
<dbReference type="InterPro" id="IPR018247">
    <property type="entry name" value="EF_Hand_1_Ca_BS"/>
</dbReference>
<evidence type="ECO:0000313" key="3">
    <source>
        <dbReference type="Proteomes" id="UP000598467"/>
    </source>
</evidence>
<dbReference type="Pfam" id="PF13202">
    <property type="entry name" value="EF-hand_5"/>
    <property type="match status" value="2"/>
</dbReference>
<name>A0A926S7Z8_9HYPH</name>
<comment type="caution">
    <text evidence="2">The sequence shown here is derived from an EMBL/GenBank/DDBJ whole genome shotgun (WGS) entry which is preliminary data.</text>
</comment>
<evidence type="ECO:0000259" key="1">
    <source>
        <dbReference type="PROSITE" id="PS50222"/>
    </source>
</evidence>
<dbReference type="SUPFAM" id="SSF47473">
    <property type="entry name" value="EF-hand"/>
    <property type="match status" value="1"/>
</dbReference>
<dbReference type="EMBL" id="JABFCZ010000033">
    <property type="protein sequence ID" value="MBD1549261.1"/>
    <property type="molecule type" value="Genomic_DNA"/>
</dbReference>
<dbReference type="RefSeq" id="WP_190293949.1">
    <property type="nucleotide sequence ID" value="NZ_JABFCZ010000033.1"/>
</dbReference>
<dbReference type="InterPro" id="IPR011992">
    <property type="entry name" value="EF-hand-dom_pair"/>
</dbReference>
<reference evidence="2" key="1">
    <citation type="submission" date="2020-05" db="EMBL/GenBank/DDBJ databases">
        <title>Identification of trans-AT polyketide cluster in two marine bacteria, producers of a novel glutaramide-containing polyketide sesbanimide D and analogs.</title>
        <authorList>
            <person name="Kacar D."/>
            <person name="Rodriguez P."/>
            <person name="Canedo L."/>
            <person name="Gonzalez E."/>
            <person name="Galan B."/>
            <person name="De La Calle F."/>
            <person name="Garcia J.L."/>
        </authorList>
    </citation>
    <scope>NUCLEOTIDE SEQUENCE</scope>
    <source>
        <strain evidence="2">PHM038</strain>
    </source>
</reference>
<feature type="domain" description="EF-hand" evidence="1">
    <location>
        <begin position="36"/>
        <end position="64"/>
    </location>
</feature>
<protein>
    <recommendedName>
        <fullName evidence="1">EF-hand domain-containing protein</fullName>
    </recommendedName>
</protein>
<dbReference type="AlphaFoldDB" id="A0A926S7Z8"/>
<dbReference type="GO" id="GO:0005509">
    <property type="term" value="F:calcium ion binding"/>
    <property type="evidence" value="ECO:0007669"/>
    <property type="project" value="InterPro"/>
</dbReference>
<dbReference type="PROSITE" id="PS00018">
    <property type="entry name" value="EF_HAND_1"/>
    <property type="match status" value="2"/>
</dbReference>